<proteinExistence type="inferred from homology"/>
<dbReference type="Pfam" id="PF01765">
    <property type="entry name" value="RRF"/>
    <property type="match status" value="1"/>
</dbReference>
<keyword evidence="2 3" id="KW-0648">Protein biosynthesis</keyword>
<dbReference type="Proteomes" id="UP000176952">
    <property type="component" value="Unassembled WGS sequence"/>
</dbReference>
<evidence type="ECO:0000256" key="2">
    <source>
        <dbReference type="ARBA" id="ARBA00022917"/>
    </source>
</evidence>
<accession>A0A1G2AXQ2</accession>
<comment type="similarity">
    <text evidence="1 3">Belongs to the RRF family.</text>
</comment>
<organism evidence="5 6">
    <name type="scientific">Candidatus Kerfeldbacteria bacterium RIFCSPHIGHO2_12_FULL_48_17</name>
    <dbReference type="NCBI Taxonomy" id="1798542"/>
    <lineage>
        <taxon>Bacteria</taxon>
        <taxon>Candidatus Kerfeldiibacteriota</taxon>
    </lineage>
</organism>
<keyword evidence="3" id="KW-0963">Cytoplasm</keyword>
<feature type="domain" description="Ribosome recycling factor" evidence="4">
    <location>
        <begin position="17"/>
        <end position="180"/>
    </location>
</feature>
<dbReference type="NCBIfam" id="TIGR00496">
    <property type="entry name" value="frr"/>
    <property type="match status" value="1"/>
</dbReference>
<dbReference type="Gene3D" id="1.10.132.20">
    <property type="entry name" value="Ribosome-recycling factor"/>
    <property type="match status" value="1"/>
</dbReference>
<dbReference type="InterPro" id="IPR002661">
    <property type="entry name" value="Ribosome_recyc_fac"/>
</dbReference>
<dbReference type="STRING" id="1798542.A3F54_01375"/>
<evidence type="ECO:0000256" key="1">
    <source>
        <dbReference type="ARBA" id="ARBA00005912"/>
    </source>
</evidence>
<sequence>MIPHDVVKKFDAAIDHFTHELSQLRTGRATPALVERVSVLAYGVDTPLNQLANISTPDSKSLTIQPWDKNVIQAVEKALELAQLGAKPVVAGNLIRLNLPPMTEERRKEITKIANQKTEEAKVAVRMVRESVIRGWKEDHKSGAISEDDFHGRQKKLQEVVDEYNEKIHQIFAKKEEEILSI</sequence>
<comment type="subcellular location">
    <subcellularLocation>
        <location evidence="3">Cytoplasm</location>
    </subcellularLocation>
</comment>
<dbReference type="Gene3D" id="3.30.1360.40">
    <property type="match status" value="1"/>
</dbReference>
<dbReference type="GO" id="GO:0043023">
    <property type="term" value="F:ribosomal large subunit binding"/>
    <property type="evidence" value="ECO:0007669"/>
    <property type="project" value="TreeGrafter"/>
</dbReference>
<dbReference type="SUPFAM" id="SSF55194">
    <property type="entry name" value="Ribosome recycling factor, RRF"/>
    <property type="match status" value="1"/>
</dbReference>
<dbReference type="GO" id="GO:0005737">
    <property type="term" value="C:cytoplasm"/>
    <property type="evidence" value="ECO:0007669"/>
    <property type="project" value="UniProtKB-SubCell"/>
</dbReference>
<dbReference type="FunFam" id="3.30.1360.40:FF:000001">
    <property type="entry name" value="Ribosome-recycling factor"/>
    <property type="match status" value="1"/>
</dbReference>
<name>A0A1G2AXQ2_9BACT</name>
<dbReference type="PANTHER" id="PTHR20982:SF3">
    <property type="entry name" value="MITOCHONDRIAL RIBOSOME RECYCLING FACTOR PSEUDO 1"/>
    <property type="match status" value="1"/>
</dbReference>
<gene>
    <name evidence="3" type="primary">frr</name>
    <name evidence="5" type="ORF">A3F54_01375</name>
</gene>
<dbReference type="InterPro" id="IPR023584">
    <property type="entry name" value="Ribosome_recyc_fac_dom"/>
</dbReference>
<evidence type="ECO:0000259" key="4">
    <source>
        <dbReference type="Pfam" id="PF01765"/>
    </source>
</evidence>
<evidence type="ECO:0000256" key="3">
    <source>
        <dbReference type="HAMAP-Rule" id="MF_00040"/>
    </source>
</evidence>
<dbReference type="HAMAP" id="MF_00040">
    <property type="entry name" value="RRF"/>
    <property type="match status" value="1"/>
</dbReference>
<reference evidence="5 6" key="1">
    <citation type="journal article" date="2016" name="Nat. Commun.">
        <title>Thousands of microbial genomes shed light on interconnected biogeochemical processes in an aquifer system.</title>
        <authorList>
            <person name="Anantharaman K."/>
            <person name="Brown C.T."/>
            <person name="Hug L.A."/>
            <person name="Sharon I."/>
            <person name="Castelle C.J."/>
            <person name="Probst A.J."/>
            <person name="Thomas B.C."/>
            <person name="Singh A."/>
            <person name="Wilkins M.J."/>
            <person name="Karaoz U."/>
            <person name="Brodie E.L."/>
            <person name="Williams K.H."/>
            <person name="Hubbard S.S."/>
            <person name="Banfield J.F."/>
        </authorList>
    </citation>
    <scope>NUCLEOTIDE SEQUENCE [LARGE SCALE GENOMIC DNA]</scope>
</reference>
<dbReference type="GO" id="GO:0006415">
    <property type="term" value="P:translational termination"/>
    <property type="evidence" value="ECO:0007669"/>
    <property type="project" value="UniProtKB-UniRule"/>
</dbReference>
<dbReference type="InterPro" id="IPR036191">
    <property type="entry name" value="RRF_sf"/>
</dbReference>
<evidence type="ECO:0000313" key="6">
    <source>
        <dbReference type="Proteomes" id="UP000176952"/>
    </source>
</evidence>
<dbReference type="EMBL" id="MHKD01000042">
    <property type="protein sequence ID" value="OGY81694.1"/>
    <property type="molecule type" value="Genomic_DNA"/>
</dbReference>
<dbReference type="CDD" id="cd00520">
    <property type="entry name" value="RRF"/>
    <property type="match status" value="1"/>
</dbReference>
<dbReference type="PANTHER" id="PTHR20982">
    <property type="entry name" value="RIBOSOME RECYCLING FACTOR"/>
    <property type="match status" value="1"/>
</dbReference>
<comment type="caution">
    <text evidence="5">The sequence shown here is derived from an EMBL/GenBank/DDBJ whole genome shotgun (WGS) entry which is preliminary data.</text>
</comment>
<comment type="function">
    <text evidence="3">Responsible for the release of ribosomes from messenger RNA at the termination of protein biosynthesis. May increase the efficiency of translation by recycling ribosomes from one round of translation to another.</text>
</comment>
<evidence type="ECO:0000313" key="5">
    <source>
        <dbReference type="EMBL" id="OGY81694.1"/>
    </source>
</evidence>
<dbReference type="AlphaFoldDB" id="A0A1G2AXQ2"/>
<protein>
    <recommendedName>
        <fullName evidence="3">Ribosome-recycling factor</fullName>
        <shortName evidence="3">RRF</shortName>
    </recommendedName>
    <alternativeName>
        <fullName evidence="3">Ribosome-releasing factor</fullName>
    </alternativeName>
</protein>